<dbReference type="GO" id="GO:0046872">
    <property type="term" value="F:metal ion binding"/>
    <property type="evidence" value="ECO:0007669"/>
    <property type="project" value="InterPro"/>
</dbReference>
<dbReference type="PROSITE" id="PS50846">
    <property type="entry name" value="HMA_2"/>
    <property type="match status" value="1"/>
</dbReference>
<evidence type="ECO:0000256" key="1">
    <source>
        <dbReference type="ARBA" id="ARBA00008270"/>
    </source>
</evidence>
<dbReference type="PANTHER" id="PTHR13774:SF17">
    <property type="entry name" value="PHENAZINE BIOSYNTHESIS-LIKE DOMAIN-CONTAINING PROTEIN"/>
    <property type="match status" value="1"/>
</dbReference>
<evidence type="ECO:0000256" key="2">
    <source>
        <dbReference type="ARBA" id="ARBA00023235"/>
    </source>
</evidence>
<organism evidence="5 6">
    <name type="scientific">Malus domestica</name>
    <name type="common">Apple</name>
    <name type="synonym">Pyrus malus</name>
    <dbReference type="NCBI Taxonomy" id="3750"/>
    <lineage>
        <taxon>Eukaryota</taxon>
        <taxon>Viridiplantae</taxon>
        <taxon>Streptophyta</taxon>
        <taxon>Embryophyta</taxon>
        <taxon>Tracheophyta</taxon>
        <taxon>Spermatophyta</taxon>
        <taxon>Magnoliopsida</taxon>
        <taxon>eudicotyledons</taxon>
        <taxon>Gunneridae</taxon>
        <taxon>Pentapetalae</taxon>
        <taxon>rosids</taxon>
        <taxon>fabids</taxon>
        <taxon>Rosales</taxon>
        <taxon>Rosaceae</taxon>
        <taxon>Amygdaloideae</taxon>
        <taxon>Maleae</taxon>
        <taxon>Malus</taxon>
    </lineage>
</organism>
<comment type="caution">
    <text evidence="5">The sequence shown here is derived from an EMBL/GenBank/DDBJ whole genome shotgun (WGS) entry which is preliminary data.</text>
</comment>
<name>A0A498IPT8_MALDO</name>
<dbReference type="Pfam" id="PF00403">
    <property type="entry name" value="HMA"/>
    <property type="match status" value="1"/>
</dbReference>
<sequence>MVLVPSCFIFHKAVLPSANAVADLQPQPDAIKKCPVSRGVLATAIAPPESGYDSTDPFCGSAHCVLASYWCKKLGKSYVVGYVASQQGGRVRIHLDEQNQRVLRRGKATEITKINIECRKCQEKLKRFLSKFQGTYSVKFDPESGRLTVESTVDKNTINEAVEHARFSAGLMCEDNTLPPSHNSFLQPKATASHELNGAQDQGLEVIRWAQMGELQKLPNIHRLKKLELTQSGSNRRIKLTFFDKKPQPQPQPQPHARVNVIDVKDDEQNVPHGEGSGGNSWPADKVCGDHEGGEGSSTTSCDGGSHHNFEFQYVHTPEAAGNNNNHHVPHDTYLPPTYRDRVTVERTAVRCEEAIANRCTIL</sequence>
<dbReference type="SUPFAM" id="SSF55008">
    <property type="entry name" value="HMA, heavy metal-associated domain"/>
    <property type="match status" value="1"/>
</dbReference>
<evidence type="ECO:0000256" key="3">
    <source>
        <dbReference type="SAM" id="MobiDB-lite"/>
    </source>
</evidence>
<evidence type="ECO:0000259" key="4">
    <source>
        <dbReference type="PROSITE" id="PS50846"/>
    </source>
</evidence>
<evidence type="ECO:0000313" key="6">
    <source>
        <dbReference type="Proteomes" id="UP000290289"/>
    </source>
</evidence>
<dbReference type="SUPFAM" id="SSF54506">
    <property type="entry name" value="Diaminopimelate epimerase-like"/>
    <property type="match status" value="1"/>
</dbReference>
<keyword evidence="6" id="KW-1185">Reference proteome</keyword>
<dbReference type="STRING" id="3750.A0A498IPT8"/>
<dbReference type="AlphaFoldDB" id="A0A498IPT8"/>
<comment type="similarity">
    <text evidence="1">Belongs to the PhzF family.</text>
</comment>
<dbReference type="PANTHER" id="PTHR13774">
    <property type="entry name" value="PHENAZINE BIOSYNTHESIS PROTEIN"/>
    <property type="match status" value="1"/>
</dbReference>
<feature type="region of interest" description="Disordered" evidence="3">
    <location>
        <begin position="268"/>
        <end position="304"/>
    </location>
</feature>
<proteinExistence type="inferred from homology"/>
<evidence type="ECO:0000313" key="5">
    <source>
        <dbReference type="EMBL" id="RXH84224.1"/>
    </source>
</evidence>
<accession>A0A498IPT8</accession>
<dbReference type="Proteomes" id="UP000290289">
    <property type="component" value="Chromosome 11"/>
</dbReference>
<dbReference type="Gene3D" id="3.10.310.10">
    <property type="entry name" value="Diaminopimelate Epimerase, Chain A, domain 1"/>
    <property type="match status" value="1"/>
</dbReference>
<dbReference type="InterPro" id="IPR036163">
    <property type="entry name" value="HMA_dom_sf"/>
</dbReference>
<dbReference type="InterPro" id="IPR003719">
    <property type="entry name" value="Phenazine_PhzF-like"/>
</dbReference>
<dbReference type="GO" id="GO:0016853">
    <property type="term" value="F:isomerase activity"/>
    <property type="evidence" value="ECO:0007669"/>
    <property type="project" value="UniProtKB-KW"/>
</dbReference>
<dbReference type="GO" id="GO:0005737">
    <property type="term" value="C:cytoplasm"/>
    <property type="evidence" value="ECO:0007669"/>
    <property type="project" value="TreeGrafter"/>
</dbReference>
<dbReference type="EMBL" id="RDQH01000337">
    <property type="protein sequence ID" value="RXH84224.1"/>
    <property type="molecule type" value="Genomic_DNA"/>
</dbReference>
<protein>
    <recommendedName>
        <fullName evidence="4">HMA domain-containing protein</fullName>
    </recommendedName>
</protein>
<keyword evidence="2" id="KW-0413">Isomerase</keyword>
<dbReference type="Gene3D" id="3.30.70.100">
    <property type="match status" value="1"/>
</dbReference>
<dbReference type="Pfam" id="PF02567">
    <property type="entry name" value="PhzC-PhzF"/>
    <property type="match status" value="1"/>
</dbReference>
<dbReference type="InterPro" id="IPR006121">
    <property type="entry name" value="HMA_dom"/>
</dbReference>
<feature type="domain" description="HMA" evidence="4">
    <location>
        <begin position="107"/>
        <end position="170"/>
    </location>
</feature>
<gene>
    <name evidence="5" type="ORF">DVH24_027123</name>
</gene>
<reference evidence="5 6" key="1">
    <citation type="submission" date="2018-10" db="EMBL/GenBank/DDBJ databases">
        <title>A high-quality apple genome assembly.</title>
        <authorList>
            <person name="Hu J."/>
        </authorList>
    </citation>
    <scope>NUCLEOTIDE SEQUENCE [LARGE SCALE GENOMIC DNA]</scope>
    <source>
        <strain evidence="6">cv. HFTH1</strain>
        <tissue evidence="5">Young leaf</tissue>
    </source>
</reference>